<keyword evidence="2" id="KW-0812">Transmembrane</keyword>
<sequence>MLSKRIQQIIFSVMLFVCTLLIVIPSFLILSLEVSWPWLFGVFMLTGHVITLPLYAYRVKLSKSNVSYLSYSALTSIVIVSIVSFSYVFIFNEFRSGLQETPNLLPFAIIPFYILMCFKYPSLNTINRRVATWCVIGVGAAISAMLALFVIVGEVAAESEDKNKSSVDSDGELSFKGTAKYADFGPDED</sequence>
<keyword evidence="2" id="KW-1133">Transmembrane helix</keyword>
<dbReference type="RefSeq" id="WP_005363291.1">
    <property type="nucleotide sequence ID" value="NZ_AAOJ01000020.1"/>
</dbReference>
<feature type="transmembrane region" description="Helical" evidence="2">
    <location>
        <begin position="68"/>
        <end position="90"/>
    </location>
</feature>
<accession>Q1ZJS0</accession>
<evidence type="ECO:0000256" key="1">
    <source>
        <dbReference type="SAM" id="MobiDB-lite"/>
    </source>
</evidence>
<feature type="transmembrane region" description="Helical" evidence="2">
    <location>
        <begin position="36"/>
        <end position="56"/>
    </location>
</feature>
<dbReference type="HOGENOM" id="CLU_1433286_0_0_6"/>
<dbReference type="AlphaFoldDB" id="Q1ZJS0"/>
<evidence type="ECO:0000313" key="3">
    <source>
        <dbReference type="EMBL" id="EAS62452.1"/>
    </source>
</evidence>
<protein>
    <submittedName>
        <fullName evidence="3">Uncharacterized protein</fullName>
    </submittedName>
</protein>
<name>Q1ZJS0_PHOAS</name>
<comment type="caution">
    <text evidence="3">The sequence shown here is derived from an EMBL/GenBank/DDBJ whole genome shotgun (WGS) entry which is preliminary data.</text>
</comment>
<feature type="transmembrane region" description="Helical" evidence="2">
    <location>
        <begin position="102"/>
        <end position="118"/>
    </location>
</feature>
<dbReference type="EMBL" id="AAOJ01000020">
    <property type="protein sequence ID" value="EAS62452.1"/>
    <property type="molecule type" value="Genomic_DNA"/>
</dbReference>
<feature type="region of interest" description="Disordered" evidence="1">
    <location>
        <begin position="158"/>
        <end position="189"/>
    </location>
</feature>
<evidence type="ECO:0000313" key="4">
    <source>
        <dbReference type="Proteomes" id="UP000001603"/>
    </source>
</evidence>
<evidence type="ECO:0000256" key="2">
    <source>
        <dbReference type="SAM" id="Phobius"/>
    </source>
</evidence>
<organism evidence="3 4">
    <name type="scientific">Photobacterium angustum (strain S14 / CCUG 15956)</name>
    <name type="common">Vibrio sp. (strain S14 / CCUG 15956)</name>
    <dbReference type="NCBI Taxonomy" id="314292"/>
    <lineage>
        <taxon>Bacteria</taxon>
        <taxon>Pseudomonadati</taxon>
        <taxon>Pseudomonadota</taxon>
        <taxon>Gammaproteobacteria</taxon>
        <taxon>Vibrionales</taxon>
        <taxon>Vibrionaceae</taxon>
        <taxon>Photobacterium</taxon>
    </lineage>
</organism>
<reference evidence="3 4" key="1">
    <citation type="journal article" date="2009" name="Proc. Natl. Acad. Sci. U.S.A.">
        <title>The genomic basis of trophic strategy in marine bacteria.</title>
        <authorList>
            <person name="Lauro F.M."/>
            <person name="McDougald D."/>
            <person name="Thomas T."/>
            <person name="Williams T.J."/>
            <person name="Egan S."/>
            <person name="Rice S."/>
            <person name="DeMaere M.Z."/>
            <person name="Ting L."/>
            <person name="Ertan H."/>
            <person name="Johnson J."/>
            <person name="Ferriera S."/>
            <person name="Lapidus A."/>
            <person name="Anderson I."/>
            <person name="Kyrpides N."/>
            <person name="Munk A.C."/>
            <person name="Detter C."/>
            <person name="Han C.S."/>
            <person name="Brown M.V."/>
            <person name="Robb F.T."/>
            <person name="Kjelleberg S."/>
            <person name="Cavicchioli R."/>
        </authorList>
    </citation>
    <scope>NUCLEOTIDE SEQUENCE [LARGE SCALE GENOMIC DNA]</scope>
    <source>
        <strain evidence="3 4">S14</strain>
    </source>
</reference>
<keyword evidence="2" id="KW-0472">Membrane</keyword>
<proteinExistence type="predicted"/>
<gene>
    <name evidence="3" type="ORF">VAS14_00246</name>
</gene>
<feature type="transmembrane region" description="Helical" evidence="2">
    <location>
        <begin position="130"/>
        <end position="152"/>
    </location>
</feature>
<feature type="transmembrane region" description="Helical" evidence="2">
    <location>
        <begin position="9"/>
        <end position="30"/>
    </location>
</feature>
<dbReference type="Proteomes" id="UP000001603">
    <property type="component" value="Unassembled WGS sequence"/>
</dbReference>